<evidence type="ECO:0000256" key="1">
    <source>
        <dbReference type="ARBA" id="ARBA00004442"/>
    </source>
</evidence>
<dbReference type="GO" id="GO:0009279">
    <property type="term" value="C:cell outer membrane"/>
    <property type="evidence" value="ECO:0007669"/>
    <property type="project" value="UniProtKB-SubCell"/>
</dbReference>
<sequence>MKVKIIAILGLVLALNTNSYAQILHLEDALQRSVVSYDRIKSKKSIVSAAAQNTSFQKQQYLPDVTLAAQQSFGTINAQHGPMYAYGGLASAASSMPLAEQNWNAAFGSLYFANVNWNLFTFGRIKNQVELGRKKEQIASADLDQEIFNHQIKVSASYFNLLASQRIQYVQERNHERAQVFFEMTDSRAKSGLIPEVDASLEKPVKLTTTFQCKLTTSSGAN</sequence>
<gene>
    <name evidence="9" type="ORF">E0F89_14650</name>
</gene>
<keyword evidence="8" id="KW-0732">Signal</keyword>
<dbReference type="InterPro" id="IPR003423">
    <property type="entry name" value="OMP_efflux"/>
</dbReference>
<keyword evidence="6" id="KW-0472">Membrane</keyword>
<feature type="signal peptide" evidence="8">
    <location>
        <begin position="1"/>
        <end position="21"/>
    </location>
</feature>
<dbReference type="SUPFAM" id="SSF56954">
    <property type="entry name" value="Outer membrane efflux proteins (OEP)"/>
    <property type="match status" value="1"/>
</dbReference>
<evidence type="ECO:0000256" key="3">
    <source>
        <dbReference type="ARBA" id="ARBA00022448"/>
    </source>
</evidence>
<comment type="similarity">
    <text evidence="2">Belongs to the outer membrane factor (OMF) (TC 1.B.17) family.</text>
</comment>
<evidence type="ECO:0000313" key="10">
    <source>
        <dbReference type="Proteomes" id="UP000295278"/>
    </source>
</evidence>
<dbReference type="InterPro" id="IPR051906">
    <property type="entry name" value="TolC-like"/>
</dbReference>
<dbReference type="Pfam" id="PF02321">
    <property type="entry name" value="OEP"/>
    <property type="match status" value="1"/>
</dbReference>
<keyword evidence="4" id="KW-1134">Transmembrane beta strand</keyword>
<comment type="caution">
    <text evidence="9">The sequence shown here is derived from an EMBL/GenBank/DDBJ whole genome shotgun (WGS) entry which is preliminary data.</text>
</comment>
<organism evidence="9 10">
    <name type="scientific">Flavobacterium caseinilyticum</name>
    <dbReference type="NCBI Taxonomy" id="2541732"/>
    <lineage>
        <taxon>Bacteria</taxon>
        <taxon>Pseudomonadati</taxon>
        <taxon>Bacteroidota</taxon>
        <taxon>Flavobacteriia</taxon>
        <taxon>Flavobacteriales</taxon>
        <taxon>Flavobacteriaceae</taxon>
        <taxon>Flavobacterium</taxon>
    </lineage>
</organism>
<evidence type="ECO:0000256" key="8">
    <source>
        <dbReference type="SAM" id="SignalP"/>
    </source>
</evidence>
<feature type="chain" id="PRO_5020419493" description="TolC family protein" evidence="8">
    <location>
        <begin position="22"/>
        <end position="222"/>
    </location>
</feature>
<accession>A0A4R5ARM0</accession>
<evidence type="ECO:0000256" key="7">
    <source>
        <dbReference type="ARBA" id="ARBA00023237"/>
    </source>
</evidence>
<dbReference type="GO" id="GO:0015288">
    <property type="term" value="F:porin activity"/>
    <property type="evidence" value="ECO:0007669"/>
    <property type="project" value="TreeGrafter"/>
</dbReference>
<evidence type="ECO:0008006" key="11">
    <source>
        <dbReference type="Google" id="ProtNLM"/>
    </source>
</evidence>
<dbReference type="RefSeq" id="WP_131910526.1">
    <property type="nucleotide sequence ID" value="NZ_SMFM01000009.1"/>
</dbReference>
<dbReference type="AlphaFoldDB" id="A0A4R5ARM0"/>
<evidence type="ECO:0000313" key="9">
    <source>
        <dbReference type="EMBL" id="TDD74336.1"/>
    </source>
</evidence>
<reference evidence="9 10" key="1">
    <citation type="submission" date="2019-03" db="EMBL/GenBank/DDBJ databases">
        <title>Flavobacterium AT-3-2 sp. nov., isolated from arctic soil.</title>
        <authorList>
            <person name="Chaudhary D.K."/>
        </authorList>
    </citation>
    <scope>NUCLEOTIDE SEQUENCE [LARGE SCALE GENOMIC DNA]</scope>
    <source>
        <strain evidence="9 10">AT-3-2</strain>
    </source>
</reference>
<dbReference type="GO" id="GO:0015562">
    <property type="term" value="F:efflux transmembrane transporter activity"/>
    <property type="evidence" value="ECO:0007669"/>
    <property type="project" value="InterPro"/>
</dbReference>
<name>A0A4R5ARM0_9FLAO</name>
<proteinExistence type="inferred from homology"/>
<evidence type="ECO:0000256" key="6">
    <source>
        <dbReference type="ARBA" id="ARBA00023136"/>
    </source>
</evidence>
<dbReference type="Gene3D" id="1.20.1600.10">
    <property type="entry name" value="Outer membrane efflux proteins (OEP)"/>
    <property type="match status" value="1"/>
</dbReference>
<dbReference type="OrthoDB" id="654853at2"/>
<evidence type="ECO:0000256" key="5">
    <source>
        <dbReference type="ARBA" id="ARBA00022692"/>
    </source>
</evidence>
<dbReference type="PANTHER" id="PTHR30026">
    <property type="entry name" value="OUTER MEMBRANE PROTEIN TOLC"/>
    <property type="match status" value="1"/>
</dbReference>
<evidence type="ECO:0000256" key="2">
    <source>
        <dbReference type="ARBA" id="ARBA00007613"/>
    </source>
</evidence>
<protein>
    <recommendedName>
        <fullName evidence="11">TolC family protein</fullName>
    </recommendedName>
</protein>
<keyword evidence="7" id="KW-0998">Cell outer membrane</keyword>
<keyword evidence="10" id="KW-1185">Reference proteome</keyword>
<dbReference type="Proteomes" id="UP000295278">
    <property type="component" value="Unassembled WGS sequence"/>
</dbReference>
<dbReference type="GO" id="GO:1990281">
    <property type="term" value="C:efflux pump complex"/>
    <property type="evidence" value="ECO:0007669"/>
    <property type="project" value="TreeGrafter"/>
</dbReference>
<keyword evidence="3" id="KW-0813">Transport</keyword>
<keyword evidence="5" id="KW-0812">Transmembrane</keyword>
<dbReference type="PANTHER" id="PTHR30026:SF20">
    <property type="entry name" value="OUTER MEMBRANE PROTEIN TOLC"/>
    <property type="match status" value="1"/>
</dbReference>
<evidence type="ECO:0000256" key="4">
    <source>
        <dbReference type="ARBA" id="ARBA00022452"/>
    </source>
</evidence>
<dbReference type="EMBL" id="SMFM01000009">
    <property type="protein sequence ID" value="TDD74336.1"/>
    <property type="molecule type" value="Genomic_DNA"/>
</dbReference>
<comment type="subcellular location">
    <subcellularLocation>
        <location evidence="1">Cell outer membrane</location>
    </subcellularLocation>
</comment>